<dbReference type="PANTHER" id="PTHR31175">
    <property type="entry name" value="AUXIN-RESPONSIVE FAMILY PROTEIN"/>
    <property type="match status" value="1"/>
</dbReference>
<dbReference type="GO" id="GO:0009733">
    <property type="term" value="P:response to auxin"/>
    <property type="evidence" value="ECO:0007669"/>
    <property type="project" value="InterPro"/>
</dbReference>
<accession>A0A7I8J1R6</accession>
<dbReference type="InterPro" id="IPR003676">
    <property type="entry name" value="SAUR_fam"/>
</dbReference>
<proteinExistence type="inferred from homology"/>
<dbReference type="EMBL" id="CACRZD030000007">
    <property type="protein sequence ID" value="CAA6663260.1"/>
    <property type="molecule type" value="Genomic_DNA"/>
</dbReference>
<evidence type="ECO:0000313" key="4">
    <source>
        <dbReference type="Proteomes" id="UP001189122"/>
    </source>
</evidence>
<comment type="similarity">
    <text evidence="1">Belongs to the ARG7 family.</text>
</comment>
<dbReference type="Pfam" id="PF02519">
    <property type="entry name" value="Auxin_inducible"/>
    <property type="match status" value="1"/>
</dbReference>
<organism evidence="3">
    <name type="scientific">Spirodela intermedia</name>
    <name type="common">Intermediate duckweed</name>
    <dbReference type="NCBI Taxonomy" id="51605"/>
    <lineage>
        <taxon>Eukaryota</taxon>
        <taxon>Viridiplantae</taxon>
        <taxon>Streptophyta</taxon>
        <taxon>Embryophyta</taxon>
        <taxon>Tracheophyta</taxon>
        <taxon>Spermatophyta</taxon>
        <taxon>Magnoliopsida</taxon>
        <taxon>Liliopsida</taxon>
        <taxon>Araceae</taxon>
        <taxon>Lemnoideae</taxon>
        <taxon>Spirodela</taxon>
    </lineage>
</organism>
<name>A0A7I8J1R6_SPIIN</name>
<sequence>MVTAKRLLQMARKWHRMAVAGRRRIASPKSDDRAPAEPSSSQSAAAVPSKGTFVVYSRDGGRFVVPLAYLNTPVFRELLKISEEEFGLPNDGPIVMPCEAALMEQVVSTLRRRAPREAEKEIISAIASARCCSSAAPPLGIDHQPLPVRAF</sequence>
<evidence type="ECO:0000313" key="3">
    <source>
        <dbReference type="EMBL" id="CAA2623728.1"/>
    </source>
</evidence>
<gene>
    <name evidence="3" type="ORF">SI7747_07009645</name>
</gene>
<keyword evidence="4" id="KW-1185">Reference proteome</keyword>
<feature type="region of interest" description="Disordered" evidence="2">
    <location>
        <begin position="22"/>
        <end position="44"/>
    </location>
</feature>
<evidence type="ECO:0000256" key="2">
    <source>
        <dbReference type="SAM" id="MobiDB-lite"/>
    </source>
</evidence>
<dbReference type="AlphaFoldDB" id="A0A7I8J1R6"/>
<dbReference type="Proteomes" id="UP001189122">
    <property type="component" value="Unassembled WGS sequence"/>
</dbReference>
<reference evidence="3 4" key="1">
    <citation type="submission" date="2019-12" db="EMBL/GenBank/DDBJ databases">
        <authorList>
            <person name="Scholz U."/>
            <person name="Mascher M."/>
            <person name="Fiebig A."/>
        </authorList>
    </citation>
    <scope>NUCLEOTIDE SEQUENCE</scope>
</reference>
<protein>
    <submittedName>
        <fullName evidence="3">Uncharacterized protein</fullName>
    </submittedName>
</protein>
<dbReference type="EMBL" id="LR743594">
    <property type="protein sequence ID" value="CAA2623728.1"/>
    <property type="molecule type" value="Genomic_DNA"/>
</dbReference>
<evidence type="ECO:0000256" key="1">
    <source>
        <dbReference type="ARBA" id="ARBA00006974"/>
    </source>
</evidence>